<organism evidence="3 4">
    <name type="scientific">Streptosporangium amethystogenes subsp. fukuiense</name>
    <dbReference type="NCBI Taxonomy" id="698418"/>
    <lineage>
        <taxon>Bacteria</taxon>
        <taxon>Bacillati</taxon>
        <taxon>Actinomycetota</taxon>
        <taxon>Actinomycetes</taxon>
        <taxon>Streptosporangiales</taxon>
        <taxon>Streptosporangiaceae</taxon>
        <taxon>Streptosporangium</taxon>
    </lineage>
</organism>
<proteinExistence type="predicted"/>
<protein>
    <recommendedName>
        <fullName evidence="5">DUF916 domain-containing protein</fullName>
    </recommendedName>
</protein>
<keyword evidence="2" id="KW-0472">Membrane</keyword>
<dbReference type="EMBL" id="JBHTEE010000001">
    <property type="protein sequence ID" value="MFC7603567.1"/>
    <property type="molecule type" value="Genomic_DNA"/>
</dbReference>
<keyword evidence="4" id="KW-1185">Reference proteome</keyword>
<keyword evidence="2" id="KW-1133">Transmembrane helix</keyword>
<evidence type="ECO:0000256" key="2">
    <source>
        <dbReference type="SAM" id="Phobius"/>
    </source>
</evidence>
<evidence type="ECO:0000256" key="1">
    <source>
        <dbReference type="SAM" id="MobiDB-lite"/>
    </source>
</evidence>
<dbReference type="RefSeq" id="WP_343968469.1">
    <property type="nucleotide sequence ID" value="NZ_BAAAGK010000065.1"/>
</dbReference>
<name>A0ABW2T546_9ACTN</name>
<keyword evidence="2" id="KW-0812">Transmembrane</keyword>
<feature type="transmembrane region" description="Helical" evidence="2">
    <location>
        <begin position="253"/>
        <end position="274"/>
    </location>
</feature>
<dbReference type="Proteomes" id="UP001596514">
    <property type="component" value="Unassembled WGS sequence"/>
</dbReference>
<evidence type="ECO:0000313" key="3">
    <source>
        <dbReference type="EMBL" id="MFC7603567.1"/>
    </source>
</evidence>
<evidence type="ECO:0000313" key="4">
    <source>
        <dbReference type="Proteomes" id="UP001596514"/>
    </source>
</evidence>
<gene>
    <name evidence="3" type="ORF">ACFQVD_25980</name>
</gene>
<sequence length="307" mass="32672">MTAAVGSGAFGAPDAVPESDFSLTVSPPRLVVAPEEIDEPQSFQVANRGRAPVDVVVDRVGFAMDESGKVLFERDAPRSAADWLKVRPASFRLAPGAERGVTVLIDPPPEPEHGEHQVALLFVAPAEAGGGNIKLNRAIGTPIYITVPGPIDTSVRVGDLRTSGAFSTGGPVDFTATVDNLGTVHRDFLGPRALKVEVNGYEVPFPDFTLLRGDSRDVAVRWADPPFMCLCRATVSVSGSGGTSRRSATFVILPLRLFGALIVVALALYVIAWLPRRRRVQALGADRAPGGRADRDRDDLDRTGSEV</sequence>
<comment type="caution">
    <text evidence="3">The sequence shown here is derived from an EMBL/GenBank/DDBJ whole genome shotgun (WGS) entry which is preliminary data.</text>
</comment>
<accession>A0ABW2T546</accession>
<reference evidence="4" key="1">
    <citation type="journal article" date="2019" name="Int. J. Syst. Evol. Microbiol.">
        <title>The Global Catalogue of Microorganisms (GCM) 10K type strain sequencing project: providing services to taxonomists for standard genome sequencing and annotation.</title>
        <authorList>
            <consortium name="The Broad Institute Genomics Platform"/>
            <consortium name="The Broad Institute Genome Sequencing Center for Infectious Disease"/>
            <person name="Wu L."/>
            <person name="Ma J."/>
        </authorList>
    </citation>
    <scope>NUCLEOTIDE SEQUENCE [LARGE SCALE GENOMIC DNA]</scope>
    <source>
        <strain evidence="4">JCM 10083</strain>
    </source>
</reference>
<evidence type="ECO:0008006" key="5">
    <source>
        <dbReference type="Google" id="ProtNLM"/>
    </source>
</evidence>
<feature type="region of interest" description="Disordered" evidence="1">
    <location>
        <begin position="285"/>
        <end position="307"/>
    </location>
</feature>
<feature type="compositionally biased region" description="Basic and acidic residues" evidence="1">
    <location>
        <begin position="292"/>
        <end position="307"/>
    </location>
</feature>